<dbReference type="Pfam" id="PF14065">
    <property type="entry name" value="Pvc16_N"/>
    <property type="match status" value="1"/>
</dbReference>
<sequence length="414" mass="43867">MSNALAVAAVTATLAHVLGEALGNQGPGEVPNVKVSTLRPDMDAATGANARGINVFLYQVTPNPAWRGDDLPTRRSDGTALTPPQQALDLHYLLSFSGNEAELEPQRLLGTAVSTLNARPVLTREVVRDAIAHALAAPVPQPYLRFADLADQVDVVRFTMLPLNFEELSKLWSTFFEVPYRLSVTYQGSVVLLTSDVPRHVALPVHSRTIDVAPLGRGPQVARAIADSGADDPITAGTPLRVEGTGLRNSITRFRIGGVEDKVPDGQVADTSLTFTLPADLRAGVHGLQILHPRAIESNVVPVVVRPVVGPGPVTTAPGASGTVDITVPLLPKVGHRQRVVVLLNGHGATSPRAYTFALPYGGEDPADSDASVAVRKADLEAGEYLVRVQVDGAESVLTIDQDRLYAAPRVTVP</sequence>
<dbReference type="InterPro" id="IPR025351">
    <property type="entry name" value="Pvc16_N"/>
</dbReference>
<dbReference type="Proteomes" id="UP000829992">
    <property type="component" value="Chromosome"/>
</dbReference>
<evidence type="ECO:0000259" key="1">
    <source>
        <dbReference type="Pfam" id="PF14065"/>
    </source>
</evidence>
<dbReference type="RefSeq" id="WP_249592029.1">
    <property type="nucleotide sequence ID" value="NZ_BAAAQL010000018.1"/>
</dbReference>
<feature type="domain" description="Pvc16 N-terminal" evidence="1">
    <location>
        <begin position="9"/>
        <end position="206"/>
    </location>
</feature>
<reference evidence="2 3" key="1">
    <citation type="submission" date="2022-05" db="EMBL/GenBank/DDBJ databases">
        <authorList>
            <person name="Zhou X."/>
            <person name="Li K."/>
            <person name="Man Y."/>
        </authorList>
    </citation>
    <scope>NUCLEOTIDE SEQUENCE [LARGE SCALE GENOMIC DNA]</scope>
    <source>
        <strain evidence="2 3">MS405</strain>
    </source>
</reference>
<protein>
    <submittedName>
        <fullName evidence="2">DUF4255 domain-containing protein</fullName>
    </submittedName>
</protein>
<keyword evidence="3" id="KW-1185">Reference proteome</keyword>
<name>A0ABY4Q6B1_9ACTN</name>
<proteinExistence type="predicted"/>
<evidence type="ECO:0000313" key="3">
    <source>
        <dbReference type="Proteomes" id="UP000829992"/>
    </source>
</evidence>
<evidence type="ECO:0000313" key="2">
    <source>
        <dbReference type="EMBL" id="UQT60696.1"/>
    </source>
</evidence>
<accession>A0ABY4Q6B1</accession>
<gene>
    <name evidence="2" type="ORF">M4V62_39610</name>
</gene>
<organism evidence="2 3">
    <name type="scientific">Streptomyces durmitorensis</name>
    <dbReference type="NCBI Taxonomy" id="319947"/>
    <lineage>
        <taxon>Bacteria</taxon>
        <taxon>Bacillati</taxon>
        <taxon>Actinomycetota</taxon>
        <taxon>Actinomycetes</taxon>
        <taxon>Kitasatosporales</taxon>
        <taxon>Streptomycetaceae</taxon>
        <taxon>Streptomyces</taxon>
    </lineage>
</organism>
<dbReference type="EMBL" id="CP097289">
    <property type="protein sequence ID" value="UQT60696.1"/>
    <property type="molecule type" value="Genomic_DNA"/>
</dbReference>